<feature type="domain" description="Maltose/galactoside acetyltransferase" evidence="5">
    <location>
        <begin position="334"/>
        <end position="387"/>
    </location>
</feature>
<evidence type="ECO:0000256" key="2">
    <source>
        <dbReference type="ARBA" id="ARBA00022679"/>
    </source>
</evidence>
<organism evidence="6 7">
    <name type="scientific">Paratrimastix pyriformis</name>
    <dbReference type="NCBI Taxonomy" id="342808"/>
    <lineage>
        <taxon>Eukaryota</taxon>
        <taxon>Metamonada</taxon>
        <taxon>Preaxostyla</taxon>
        <taxon>Paratrimastigidae</taxon>
        <taxon>Paratrimastix</taxon>
    </lineage>
</organism>
<proteinExistence type="inferred from homology"/>
<dbReference type="Pfam" id="PF10009">
    <property type="entry name" value="DUF2252"/>
    <property type="match status" value="1"/>
</dbReference>
<evidence type="ECO:0000313" key="6">
    <source>
        <dbReference type="EMBL" id="KAJ4461167.1"/>
    </source>
</evidence>
<reference evidence="6" key="1">
    <citation type="journal article" date="2022" name="bioRxiv">
        <title>Genomics of Preaxostyla Flagellates Illuminates Evolutionary Transitions and the Path Towards Mitochondrial Loss.</title>
        <authorList>
            <person name="Novak L.V.F."/>
            <person name="Treitli S.C."/>
            <person name="Pyrih J."/>
            <person name="Halakuc P."/>
            <person name="Pipaliya S.V."/>
            <person name="Vacek V."/>
            <person name="Brzon O."/>
            <person name="Soukal P."/>
            <person name="Eme L."/>
            <person name="Dacks J.B."/>
            <person name="Karnkowska A."/>
            <person name="Elias M."/>
            <person name="Hampl V."/>
        </authorList>
    </citation>
    <scope>NUCLEOTIDE SEQUENCE</scope>
    <source>
        <strain evidence="6">RCP-MX</strain>
    </source>
</reference>
<accession>A0ABQ8URL5</accession>
<name>A0ABQ8URL5_9EUKA</name>
<dbReference type="SUPFAM" id="SSF56112">
    <property type="entry name" value="Protein kinase-like (PK-like)"/>
    <property type="match status" value="1"/>
</dbReference>
<evidence type="ECO:0000256" key="1">
    <source>
        <dbReference type="ARBA" id="ARBA00007274"/>
    </source>
</evidence>
<evidence type="ECO:0000313" key="7">
    <source>
        <dbReference type="Proteomes" id="UP001141327"/>
    </source>
</evidence>
<dbReference type="InterPro" id="IPR011009">
    <property type="entry name" value="Kinase-like_dom_sf"/>
</dbReference>
<dbReference type="SMART" id="SM01266">
    <property type="entry name" value="Mac"/>
    <property type="match status" value="1"/>
</dbReference>
<comment type="caution">
    <text evidence="6">The sequence shown here is derived from an EMBL/GenBank/DDBJ whole genome shotgun (WGS) entry which is preliminary data.</text>
</comment>
<keyword evidence="2" id="KW-0808">Transferase</keyword>
<keyword evidence="4" id="KW-0012">Acyltransferase</keyword>
<dbReference type="InterPro" id="IPR039369">
    <property type="entry name" value="LacA-like"/>
</dbReference>
<evidence type="ECO:0000256" key="3">
    <source>
        <dbReference type="ARBA" id="ARBA00022737"/>
    </source>
</evidence>
<dbReference type="PANTHER" id="PTHR43017">
    <property type="entry name" value="GALACTOSIDE O-ACETYLTRANSFERASE"/>
    <property type="match status" value="1"/>
</dbReference>
<sequence length="553" mass="61763">MLTPKTCKYVAPSVPHVTFQSDIMSSTLFEKLDVKQDDVATVLRQNWDLILGSELKSSQNRTYRATNDAGAQFAVRVAPARQYKRICDELALVHDLFTIERLDGLCVPVFPNVLTWAVGDLMNYFEFRWLGDLDLIRLWGAWMARFHRGARAVAQRHPELVKRMRRYDALHERLMEGVELHPDDVAVACQAEHFGILHGDLNLSNFHVTRDPQGRAVALSVFDFDQIQLGWWEYDLAQAIIGVAMLAGMGPGVPQADTAAFTNTLLEGYEGVAGPGTVDRARLDRMLLLRKQFYARFCMRAQREAIPPEMKAFIESVVGWATRTHVTWQPMCQEHRMLMGLLYDAFDPVLVAGRHHSRTVCRELNASDPDAPEFGGLIHRLLGSHGANPYITPPFRCDYGKNIHVGDNFYCNFNCVFLDVAPIHIGNRVMLAPNVQLYTATHPVATHLRISGAEFGKPIRIGDNCWLGGGVVVCPGITIEDVLSVDGYRNVSSVLLVFVIRGVVTKDLPSDVVAAGNPCRVIRPLTEDERRTDICPTAQLTAAVDIPLPPQTE</sequence>
<dbReference type="Gene3D" id="2.160.10.10">
    <property type="entry name" value="Hexapeptide repeat proteins"/>
    <property type="match status" value="1"/>
</dbReference>
<dbReference type="Pfam" id="PF12464">
    <property type="entry name" value="Mac"/>
    <property type="match status" value="1"/>
</dbReference>
<keyword evidence="7" id="KW-1185">Reference proteome</keyword>
<dbReference type="Proteomes" id="UP001141327">
    <property type="component" value="Unassembled WGS sequence"/>
</dbReference>
<comment type="similarity">
    <text evidence="1">Belongs to the transferase hexapeptide repeat family.</text>
</comment>
<dbReference type="CDD" id="cd03357">
    <property type="entry name" value="LbH_MAT_GAT"/>
    <property type="match status" value="1"/>
</dbReference>
<evidence type="ECO:0000259" key="5">
    <source>
        <dbReference type="SMART" id="SM01266"/>
    </source>
</evidence>
<dbReference type="EMBL" id="JAPMOS010000009">
    <property type="protein sequence ID" value="KAJ4461167.1"/>
    <property type="molecule type" value="Genomic_DNA"/>
</dbReference>
<dbReference type="PANTHER" id="PTHR43017:SF1">
    <property type="entry name" value="ACETYLTRANSFERASE YJL218W-RELATED"/>
    <property type="match status" value="1"/>
</dbReference>
<dbReference type="InterPro" id="IPR018721">
    <property type="entry name" value="DUF2252"/>
</dbReference>
<evidence type="ECO:0000256" key="4">
    <source>
        <dbReference type="ARBA" id="ARBA00023315"/>
    </source>
</evidence>
<keyword evidence="3" id="KW-0677">Repeat</keyword>
<dbReference type="InterPro" id="IPR011004">
    <property type="entry name" value="Trimer_LpxA-like_sf"/>
</dbReference>
<gene>
    <name evidence="6" type="ORF">PAPYR_2630</name>
</gene>
<protein>
    <submittedName>
        <fullName evidence="6">Sugar O-acetyltransferase</fullName>
    </submittedName>
</protein>
<dbReference type="Gene3D" id="3.90.1200.10">
    <property type="match status" value="1"/>
</dbReference>
<dbReference type="InterPro" id="IPR024688">
    <property type="entry name" value="Mac_dom"/>
</dbReference>
<dbReference type="SUPFAM" id="SSF51161">
    <property type="entry name" value="Trimeric LpxA-like enzymes"/>
    <property type="match status" value="1"/>
</dbReference>